<dbReference type="InterPro" id="IPR050174">
    <property type="entry name" value="Protocadherin/Cadherin-CA"/>
</dbReference>
<comment type="subcellular location">
    <subcellularLocation>
        <location evidence="1">Membrane</location>
        <topology evidence="1">Single-pass membrane protein</topology>
    </subcellularLocation>
</comment>
<dbReference type="SUPFAM" id="SSF49313">
    <property type="entry name" value="Cadherin-like"/>
    <property type="match status" value="4"/>
</dbReference>
<evidence type="ECO:0000256" key="6">
    <source>
        <dbReference type="ARBA" id="ARBA00022989"/>
    </source>
</evidence>
<feature type="domain" description="Cadherin" evidence="12">
    <location>
        <begin position="175"/>
        <end position="284"/>
    </location>
</feature>
<dbReference type="PANTHER" id="PTHR24028">
    <property type="entry name" value="CADHERIN-87A"/>
    <property type="match status" value="1"/>
</dbReference>
<dbReference type="PROSITE" id="PS50268">
    <property type="entry name" value="CADHERIN_2"/>
    <property type="match status" value="3"/>
</dbReference>
<reference evidence="13 14" key="1">
    <citation type="submission" date="2023-05" db="EMBL/GenBank/DDBJ databases">
        <title>B98-5 Cell Line De Novo Hybrid Assembly: An Optical Mapping Approach.</title>
        <authorList>
            <person name="Kananen K."/>
            <person name="Auerbach J.A."/>
            <person name="Kautto E."/>
            <person name="Blachly J.S."/>
        </authorList>
    </citation>
    <scope>NUCLEOTIDE SEQUENCE [LARGE SCALE GENOMIC DNA]</scope>
    <source>
        <strain evidence="13">B95-8</strain>
        <tissue evidence="13">Cell line</tissue>
    </source>
</reference>
<dbReference type="EMBL" id="JASSZA010000002">
    <property type="protein sequence ID" value="KAK2116815.1"/>
    <property type="molecule type" value="Genomic_DNA"/>
</dbReference>
<evidence type="ECO:0000256" key="3">
    <source>
        <dbReference type="ARBA" id="ARBA00022737"/>
    </source>
</evidence>
<evidence type="ECO:0000256" key="9">
    <source>
        <dbReference type="PROSITE-ProRule" id="PRU00043"/>
    </source>
</evidence>
<accession>A0ABQ9W5R9</accession>
<dbReference type="Pfam" id="PF08266">
    <property type="entry name" value="Cadherin_2"/>
    <property type="match status" value="1"/>
</dbReference>
<evidence type="ECO:0000256" key="1">
    <source>
        <dbReference type="ARBA" id="ARBA00004167"/>
    </source>
</evidence>
<dbReference type="InterPro" id="IPR002126">
    <property type="entry name" value="Cadherin-like_dom"/>
</dbReference>
<feature type="domain" description="Cadherin" evidence="12">
    <location>
        <begin position="114"/>
        <end position="174"/>
    </location>
</feature>
<dbReference type="Pfam" id="PF00028">
    <property type="entry name" value="Cadherin"/>
    <property type="match status" value="1"/>
</dbReference>
<evidence type="ECO:0000256" key="8">
    <source>
        <dbReference type="ARBA" id="ARBA00023180"/>
    </source>
</evidence>
<dbReference type="Gene3D" id="2.60.40.60">
    <property type="entry name" value="Cadherins"/>
    <property type="match status" value="4"/>
</dbReference>
<proteinExistence type="predicted"/>
<dbReference type="InterPro" id="IPR015919">
    <property type="entry name" value="Cadherin-like_sf"/>
</dbReference>
<name>A0ABQ9W5R9_SAGOE</name>
<dbReference type="CDD" id="cd11304">
    <property type="entry name" value="Cadherin_repeat"/>
    <property type="match status" value="3"/>
</dbReference>
<keyword evidence="6 10" id="KW-1133">Transmembrane helix</keyword>
<feature type="signal peptide" evidence="11">
    <location>
        <begin position="1"/>
        <end position="18"/>
    </location>
</feature>
<feature type="domain" description="Cadherin" evidence="12">
    <location>
        <begin position="17"/>
        <end position="114"/>
    </location>
</feature>
<organism evidence="13 14">
    <name type="scientific">Saguinus oedipus</name>
    <name type="common">Cotton-top tamarin</name>
    <name type="synonym">Oedipomidas oedipus</name>
    <dbReference type="NCBI Taxonomy" id="9490"/>
    <lineage>
        <taxon>Eukaryota</taxon>
        <taxon>Metazoa</taxon>
        <taxon>Chordata</taxon>
        <taxon>Craniata</taxon>
        <taxon>Vertebrata</taxon>
        <taxon>Euteleostomi</taxon>
        <taxon>Mammalia</taxon>
        <taxon>Eutheria</taxon>
        <taxon>Euarchontoglires</taxon>
        <taxon>Primates</taxon>
        <taxon>Haplorrhini</taxon>
        <taxon>Platyrrhini</taxon>
        <taxon>Cebidae</taxon>
        <taxon>Callitrichinae</taxon>
        <taxon>Saguinus</taxon>
    </lineage>
</organism>
<keyword evidence="5" id="KW-0130">Cell adhesion</keyword>
<feature type="chain" id="PRO_5047363534" description="Cadherin domain-containing protein" evidence="11">
    <location>
        <begin position="19"/>
        <end position="419"/>
    </location>
</feature>
<evidence type="ECO:0000313" key="14">
    <source>
        <dbReference type="Proteomes" id="UP001266305"/>
    </source>
</evidence>
<keyword evidence="2 10" id="KW-0812">Transmembrane</keyword>
<feature type="transmembrane region" description="Helical" evidence="10">
    <location>
        <begin position="382"/>
        <end position="405"/>
    </location>
</feature>
<dbReference type="PANTHER" id="PTHR24028:SF124">
    <property type="entry name" value="PROTOCADHERIN ALPHA-10"/>
    <property type="match status" value="1"/>
</dbReference>
<keyword evidence="3" id="KW-0677">Repeat</keyword>
<evidence type="ECO:0000256" key="11">
    <source>
        <dbReference type="SAM" id="SignalP"/>
    </source>
</evidence>
<dbReference type="PROSITE" id="PS00232">
    <property type="entry name" value="CADHERIN_1"/>
    <property type="match status" value="2"/>
</dbReference>
<sequence length="419" mass="45136">MCPLLSLLLLASWEVGSGQLRYSVSEEAKHGTFVGRIAQDLGLELAELVPRLFRVASKTHGDLLEVNLLNGILFVNSRIDREELCGRSAECSIHLEVFHVDVEIKDINDNPPRFSLVSTYKNYYSLVLDSALDRETVSAYELVVTARDGGSPSLWATASVSVEVADVNDNAPAFEQPEYTVFVKENNPPGCHIFTVSARDADAQENALVSYSLVERRVGDRALSSYVSVHAESGKVYALQPLDHEELELLQFQVSARDAGVPPLGSNVTLQVFVLDENDNAPALLASPAGSVNGAVSELVLLVAKVRAVDADSGYNAWLSYELQSAAVGARIPFRVGLYTGEITDSPRQHLLVLVKDHATVLVSLVEGVGVAPEVALVDVNVYLIIAVCAVSSLLVLTLLLYTALRCSATPTEAHAGVL</sequence>
<keyword evidence="4 9" id="KW-0106">Calcium</keyword>
<dbReference type="InterPro" id="IPR013164">
    <property type="entry name" value="Cadherin_N"/>
</dbReference>
<dbReference type="PRINTS" id="PR00205">
    <property type="entry name" value="CADHERIN"/>
</dbReference>
<dbReference type="Proteomes" id="UP001266305">
    <property type="component" value="Unassembled WGS sequence"/>
</dbReference>
<protein>
    <recommendedName>
        <fullName evidence="12">Cadherin domain-containing protein</fullName>
    </recommendedName>
</protein>
<keyword evidence="11" id="KW-0732">Signal</keyword>
<dbReference type="InterPro" id="IPR020894">
    <property type="entry name" value="Cadherin_CS"/>
</dbReference>
<comment type="caution">
    <text evidence="13">The sequence shown here is derived from an EMBL/GenBank/DDBJ whole genome shotgun (WGS) entry which is preliminary data.</text>
</comment>
<keyword evidence="8" id="KW-0325">Glycoprotein</keyword>
<evidence type="ECO:0000256" key="5">
    <source>
        <dbReference type="ARBA" id="ARBA00022889"/>
    </source>
</evidence>
<evidence type="ECO:0000259" key="12">
    <source>
        <dbReference type="PROSITE" id="PS50268"/>
    </source>
</evidence>
<evidence type="ECO:0000313" key="13">
    <source>
        <dbReference type="EMBL" id="KAK2116815.1"/>
    </source>
</evidence>
<evidence type="ECO:0000256" key="4">
    <source>
        <dbReference type="ARBA" id="ARBA00022837"/>
    </source>
</evidence>
<evidence type="ECO:0000256" key="2">
    <source>
        <dbReference type="ARBA" id="ARBA00022692"/>
    </source>
</evidence>
<evidence type="ECO:0000256" key="7">
    <source>
        <dbReference type="ARBA" id="ARBA00023136"/>
    </source>
</evidence>
<keyword evidence="14" id="KW-1185">Reference proteome</keyword>
<keyword evidence="7 10" id="KW-0472">Membrane</keyword>
<dbReference type="SMART" id="SM00112">
    <property type="entry name" value="CA"/>
    <property type="match status" value="3"/>
</dbReference>
<gene>
    <name evidence="13" type="ORF">P7K49_003701</name>
</gene>
<evidence type="ECO:0000256" key="10">
    <source>
        <dbReference type="SAM" id="Phobius"/>
    </source>
</evidence>